<keyword evidence="1" id="KW-0560">Oxidoreductase</keyword>
<sequence length="325" mass="36447">MRTRVLGSDLEVSEIGLGCMGMSQSYGKTDEKEAIYTIHYALDNGINFLDTADMYGNGHNEELIGRALASYTGSTEVIIASKFGIVNGDDITRRYIDGSPKYVRSAIEKSLKRLNLDHLDLYYIHRIDKTVPIEETVGVMSDLVAEGKIRNIGICEASLETIEKANQVHPITAVQSEYSLWSRDVEAAILPKLTELGIGFVPYSPLGRGFLTTNFQFEEQDMRRFLPRFQDENLLNNQKLVDELTKMAEDMNLKTAQLTLAWVLNKGEHIVPIPGTTKISHLNDNIKAADVVLTAEQMAELDRLFDLSAIQGTRYPQILMEELNL</sequence>
<feature type="domain" description="NADP-dependent oxidoreductase" evidence="2">
    <location>
        <begin position="14"/>
        <end position="304"/>
    </location>
</feature>
<dbReference type="CDD" id="cd19076">
    <property type="entry name" value="AKR_AKR13A_13D"/>
    <property type="match status" value="1"/>
</dbReference>
<name>A0A089HNZ9_PAEDU</name>
<evidence type="ECO:0000313" key="4">
    <source>
        <dbReference type="Proteomes" id="UP000029409"/>
    </source>
</evidence>
<dbReference type="RefSeq" id="WP_042207537.1">
    <property type="nucleotide sequence ID" value="NZ_CP009288.1"/>
</dbReference>
<organism evidence="3 4">
    <name type="scientific">Paenibacillus durus</name>
    <name type="common">Paenibacillus azotofixans</name>
    <dbReference type="NCBI Taxonomy" id="44251"/>
    <lineage>
        <taxon>Bacteria</taxon>
        <taxon>Bacillati</taxon>
        <taxon>Bacillota</taxon>
        <taxon>Bacilli</taxon>
        <taxon>Bacillales</taxon>
        <taxon>Paenibacillaceae</taxon>
        <taxon>Paenibacillus</taxon>
    </lineage>
</organism>
<dbReference type="SUPFAM" id="SSF51430">
    <property type="entry name" value="NAD(P)-linked oxidoreductase"/>
    <property type="match status" value="1"/>
</dbReference>
<dbReference type="AlphaFoldDB" id="A0A089HNZ9"/>
<accession>A0A089HNZ9</accession>
<dbReference type="Gene3D" id="3.20.20.100">
    <property type="entry name" value="NADP-dependent oxidoreductase domain"/>
    <property type="match status" value="1"/>
</dbReference>
<protein>
    <submittedName>
        <fullName evidence="3">Aldo/keto reductase</fullName>
    </submittedName>
</protein>
<reference evidence="3 4" key="1">
    <citation type="submission" date="2014-08" db="EMBL/GenBank/DDBJ databases">
        <title>Comparative genomics of the Paenibacillus odorifer group.</title>
        <authorList>
            <person name="den Bakker H.C."/>
            <person name="Tsai Y.-C."/>
            <person name="Martin N."/>
            <person name="Korlach J."/>
            <person name="Wiedmann M."/>
        </authorList>
    </citation>
    <scope>NUCLEOTIDE SEQUENCE [LARGE SCALE GENOMIC DNA]</scope>
    <source>
        <strain evidence="3 4">DSM 1735</strain>
    </source>
</reference>
<gene>
    <name evidence="3" type="ORF">PDUR_18820</name>
</gene>
<dbReference type="EMBL" id="CP009288">
    <property type="protein sequence ID" value="AIQ13741.1"/>
    <property type="molecule type" value="Genomic_DNA"/>
</dbReference>
<evidence type="ECO:0000313" key="3">
    <source>
        <dbReference type="EMBL" id="AIQ13741.1"/>
    </source>
</evidence>
<evidence type="ECO:0000256" key="1">
    <source>
        <dbReference type="ARBA" id="ARBA00023002"/>
    </source>
</evidence>
<dbReference type="GO" id="GO:0005737">
    <property type="term" value="C:cytoplasm"/>
    <property type="evidence" value="ECO:0007669"/>
    <property type="project" value="TreeGrafter"/>
</dbReference>
<dbReference type="PANTHER" id="PTHR43625:SF40">
    <property type="entry name" value="ALDO-KETO REDUCTASE YAKC [NADP(+)]"/>
    <property type="match status" value="1"/>
</dbReference>
<dbReference type="KEGG" id="pdu:PDUR_18820"/>
<dbReference type="eggNOG" id="COG0667">
    <property type="taxonomic scope" value="Bacteria"/>
</dbReference>
<dbReference type="PANTHER" id="PTHR43625">
    <property type="entry name" value="AFLATOXIN B1 ALDEHYDE REDUCTASE"/>
    <property type="match status" value="1"/>
</dbReference>
<dbReference type="Proteomes" id="UP000029409">
    <property type="component" value="Chromosome"/>
</dbReference>
<dbReference type="InterPro" id="IPR050791">
    <property type="entry name" value="Aldo-Keto_reductase"/>
</dbReference>
<dbReference type="InterPro" id="IPR023210">
    <property type="entry name" value="NADP_OxRdtase_dom"/>
</dbReference>
<dbReference type="InterPro" id="IPR036812">
    <property type="entry name" value="NAD(P)_OxRdtase_dom_sf"/>
</dbReference>
<dbReference type="GO" id="GO:0016491">
    <property type="term" value="F:oxidoreductase activity"/>
    <property type="evidence" value="ECO:0007669"/>
    <property type="project" value="UniProtKB-KW"/>
</dbReference>
<dbReference type="Pfam" id="PF00248">
    <property type="entry name" value="Aldo_ket_red"/>
    <property type="match status" value="1"/>
</dbReference>
<proteinExistence type="predicted"/>
<dbReference type="OrthoDB" id="9773828at2"/>
<evidence type="ECO:0000259" key="2">
    <source>
        <dbReference type="Pfam" id="PF00248"/>
    </source>
</evidence>
<keyword evidence="4" id="KW-1185">Reference proteome</keyword>